<dbReference type="RefSeq" id="WP_171645651.1">
    <property type="nucleotide sequence ID" value="NZ_WHOA01000154.1"/>
</dbReference>
<protein>
    <recommendedName>
        <fullName evidence="3">Lipoprotein</fullName>
    </recommendedName>
</protein>
<comment type="caution">
    <text evidence="1">The sequence shown here is derived from an EMBL/GenBank/DDBJ whole genome shotgun (WGS) entry which is preliminary data.</text>
</comment>
<evidence type="ECO:0008006" key="3">
    <source>
        <dbReference type="Google" id="ProtNLM"/>
    </source>
</evidence>
<organism evidence="1 2">
    <name type="scientific">Paenibacillus phytorum</name>
    <dbReference type="NCBI Taxonomy" id="2654977"/>
    <lineage>
        <taxon>Bacteria</taxon>
        <taxon>Bacillati</taxon>
        <taxon>Bacillota</taxon>
        <taxon>Bacilli</taxon>
        <taxon>Bacillales</taxon>
        <taxon>Paenibacillaceae</taxon>
        <taxon>Paenibacillus</taxon>
    </lineage>
</organism>
<dbReference type="PROSITE" id="PS51257">
    <property type="entry name" value="PROKAR_LIPOPROTEIN"/>
    <property type="match status" value="1"/>
</dbReference>
<name>A0ABX1Y2K7_9BACL</name>
<sequence length="132" mass="15223">MKKIIPILILLVILISCKKADNIPKELSVLPISEENVSIIKVWGHGVDGREATQEETQNILKWLNSVKHFEKEENLPSERKAPMSEIKIYLKTNQEVSIHRWGKNLEINWSYQFAQTDLENFLDVLASPSIK</sequence>
<gene>
    <name evidence="1" type="ORF">GC098_23070</name>
</gene>
<dbReference type="Proteomes" id="UP000616779">
    <property type="component" value="Unassembled WGS sequence"/>
</dbReference>
<accession>A0ABX1Y2K7</accession>
<evidence type="ECO:0000313" key="1">
    <source>
        <dbReference type="EMBL" id="NOU74243.1"/>
    </source>
</evidence>
<proteinExistence type="predicted"/>
<keyword evidence="2" id="KW-1185">Reference proteome</keyword>
<reference evidence="1 2" key="1">
    <citation type="submission" date="2019-10" db="EMBL/GenBank/DDBJ databases">
        <title>Description of Paenibacillus terrestris sp. nov.</title>
        <authorList>
            <person name="Carlier A."/>
            <person name="Qi S."/>
        </authorList>
    </citation>
    <scope>NUCLEOTIDE SEQUENCE [LARGE SCALE GENOMIC DNA]</scope>
    <source>
        <strain evidence="1 2">LMG 31458</strain>
    </source>
</reference>
<dbReference type="EMBL" id="WHOA01000154">
    <property type="protein sequence ID" value="NOU74243.1"/>
    <property type="molecule type" value="Genomic_DNA"/>
</dbReference>
<evidence type="ECO:0000313" key="2">
    <source>
        <dbReference type="Proteomes" id="UP000616779"/>
    </source>
</evidence>